<dbReference type="PANTHER" id="PTHR46986:SF1">
    <property type="entry name" value="ENDORIBONUCLEASE YBEY, CHLOROPLASTIC"/>
    <property type="match status" value="1"/>
</dbReference>
<comment type="cofactor">
    <cofactor evidence="8">
        <name>Zn(2+)</name>
        <dbReference type="ChEBI" id="CHEBI:29105"/>
    </cofactor>
    <text evidence="8">Binds 1 zinc ion.</text>
</comment>
<evidence type="ECO:0000313" key="10">
    <source>
        <dbReference type="Proteomes" id="UP000271849"/>
    </source>
</evidence>
<dbReference type="Proteomes" id="UP000271849">
    <property type="component" value="Chromosome"/>
</dbReference>
<dbReference type="EC" id="3.1.-.-" evidence="8"/>
<dbReference type="InterPro" id="IPR002036">
    <property type="entry name" value="YbeY"/>
</dbReference>
<dbReference type="PANTHER" id="PTHR46986">
    <property type="entry name" value="ENDORIBONUCLEASE YBEY, CHLOROPLASTIC"/>
    <property type="match status" value="1"/>
</dbReference>
<dbReference type="SUPFAM" id="SSF55486">
    <property type="entry name" value="Metalloproteases ('zincins'), catalytic domain"/>
    <property type="match status" value="1"/>
</dbReference>
<protein>
    <recommendedName>
        <fullName evidence="8">Endoribonuclease YbeY</fullName>
        <ecNumber evidence="8">3.1.-.-</ecNumber>
    </recommendedName>
</protein>
<feature type="binding site" evidence="8">
    <location>
        <position position="117"/>
    </location>
    <ligand>
        <name>Zn(2+)</name>
        <dbReference type="ChEBI" id="CHEBI:29105"/>
        <note>catalytic</note>
    </ligand>
</feature>
<dbReference type="GO" id="GO:0005737">
    <property type="term" value="C:cytoplasm"/>
    <property type="evidence" value="ECO:0007669"/>
    <property type="project" value="UniProtKB-SubCell"/>
</dbReference>
<organism evidence="9 10">
    <name type="scientific">Buchnera aphidicola</name>
    <name type="common">Cinara strobi</name>
    <dbReference type="NCBI Taxonomy" id="1921549"/>
    <lineage>
        <taxon>Bacteria</taxon>
        <taxon>Pseudomonadati</taxon>
        <taxon>Pseudomonadota</taxon>
        <taxon>Gammaproteobacteria</taxon>
        <taxon>Enterobacterales</taxon>
        <taxon>Erwiniaceae</taxon>
        <taxon>Buchnera</taxon>
    </lineage>
</organism>
<dbReference type="InterPro" id="IPR023091">
    <property type="entry name" value="MetalPrtase_cat_dom_sf_prd"/>
</dbReference>
<comment type="similarity">
    <text evidence="1 8">Belongs to the endoribonuclease YbeY family.</text>
</comment>
<dbReference type="NCBIfam" id="TIGR00043">
    <property type="entry name" value="rRNA maturation RNase YbeY"/>
    <property type="match status" value="1"/>
</dbReference>
<dbReference type="Pfam" id="PF02130">
    <property type="entry name" value="YbeY"/>
    <property type="match status" value="1"/>
</dbReference>
<dbReference type="EMBL" id="LR025085">
    <property type="protein sequence ID" value="VAX76701.1"/>
    <property type="molecule type" value="Genomic_DNA"/>
</dbReference>
<dbReference type="GO" id="GO:0004521">
    <property type="term" value="F:RNA endonuclease activity"/>
    <property type="evidence" value="ECO:0007669"/>
    <property type="project" value="UniProtKB-UniRule"/>
</dbReference>
<dbReference type="HAMAP" id="MF_00009">
    <property type="entry name" value="Endoribonucl_YbeY"/>
    <property type="match status" value="1"/>
</dbReference>
<evidence type="ECO:0000256" key="3">
    <source>
        <dbReference type="ARBA" id="ARBA00022722"/>
    </source>
</evidence>
<name>A0A3B1DLY7_9GAMM</name>
<evidence type="ECO:0000256" key="4">
    <source>
        <dbReference type="ARBA" id="ARBA00022723"/>
    </source>
</evidence>
<evidence type="ECO:0000256" key="7">
    <source>
        <dbReference type="ARBA" id="ARBA00022833"/>
    </source>
</evidence>
<reference evidence="10" key="1">
    <citation type="submission" date="2018-09" db="EMBL/GenBank/DDBJ databases">
        <authorList>
            <person name="Manzano-Marin A."/>
            <person name="Manzano-Marin A."/>
        </authorList>
    </citation>
    <scope>NUCLEOTIDE SEQUENCE [LARGE SCALE GENOMIC DNA]</scope>
    <source>
        <strain evidence="10">BuCistrobi</strain>
    </source>
</reference>
<evidence type="ECO:0000256" key="5">
    <source>
        <dbReference type="ARBA" id="ARBA00022759"/>
    </source>
</evidence>
<keyword evidence="8" id="KW-0698">rRNA processing</keyword>
<dbReference type="AlphaFoldDB" id="A0A3B1DLY7"/>
<gene>
    <name evidence="8 9" type="primary">ybeY</name>
    <name evidence="9" type="ORF">BUCINSTRO3249_0284</name>
</gene>
<keyword evidence="2 8" id="KW-0690">Ribosome biogenesis</keyword>
<dbReference type="STRING" id="1921549.GCA_900128825_00284"/>
<comment type="subcellular location">
    <subcellularLocation>
        <location evidence="8">Cytoplasm</location>
    </subcellularLocation>
</comment>
<evidence type="ECO:0000256" key="2">
    <source>
        <dbReference type="ARBA" id="ARBA00022517"/>
    </source>
</evidence>
<dbReference type="GO" id="GO:0004222">
    <property type="term" value="F:metalloendopeptidase activity"/>
    <property type="evidence" value="ECO:0007669"/>
    <property type="project" value="InterPro"/>
</dbReference>
<evidence type="ECO:0000313" key="9">
    <source>
        <dbReference type="EMBL" id="VAX76701.1"/>
    </source>
</evidence>
<proteinExistence type="inferred from homology"/>
<dbReference type="Gene3D" id="3.40.390.30">
    <property type="entry name" value="Metalloproteases ('zincins'), catalytic domain"/>
    <property type="match status" value="1"/>
</dbReference>
<accession>A0A3B1DLY7</accession>
<dbReference type="GO" id="GO:0006364">
    <property type="term" value="P:rRNA processing"/>
    <property type="evidence" value="ECO:0007669"/>
    <property type="project" value="UniProtKB-UniRule"/>
</dbReference>
<evidence type="ECO:0000256" key="6">
    <source>
        <dbReference type="ARBA" id="ARBA00022801"/>
    </source>
</evidence>
<feature type="binding site" evidence="8">
    <location>
        <position position="127"/>
    </location>
    <ligand>
        <name>Zn(2+)</name>
        <dbReference type="ChEBI" id="CHEBI:29105"/>
        <note>catalytic</note>
    </ligand>
</feature>
<dbReference type="GO" id="GO:0008270">
    <property type="term" value="F:zinc ion binding"/>
    <property type="evidence" value="ECO:0007669"/>
    <property type="project" value="UniProtKB-UniRule"/>
</dbReference>
<evidence type="ECO:0000256" key="1">
    <source>
        <dbReference type="ARBA" id="ARBA00010875"/>
    </source>
</evidence>
<sequence length="157" mass="19092">MKIYNMKIFIQIACKKTFFFPKKKFFLLWLKTIFKKKKIETTIRLVSIKEIRCLNKKYRSKNIPTNVLSFPSTKTINQKHHFPFYIGDIILCPPYINKEALFLKKKKIEHWAHIVIHSTLHLLHYEHNNDISKKKMQKIEKKIMLKLNYNNPYSYNF</sequence>
<keyword evidence="4 8" id="KW-0479">Metal-binding</keyword>
<keyword evidence="7 8" id="KW-0862">Zinc</keyword>
<keyword evidence="5 8" id="KW-0255">Endonuclease</keyword>
<keyword evidence="8" id="KW-0963">Cytoplasm</keyword>
<keyword evidence="3 8" id="KW-0540">Nuclease</keyword>
<feature type="binding site" evidence="8">
    <location>
        <position position="121"/>
    </location>
    <ligand>
        <name>Zn(2+)</name>
        <dbReference type="ChEBI" id="CHEBI:29105"/>
        <note>catalytic</note>
    </ligand>
</feature>
<comment type="function">
    <text evidence="8">Single strand-specific metallo-endoribonuclease involved in late-stage 70S ribosome quality control and in maturation of the 3' terminus of the 16S rRNA.</text>
</comment>
<evidence type="ECO:0000256" key="8">
    <source>
        <dbReference type="HAMAP-Rule" id="MF_00009"/>
    </source>
</evidence>
<keyword evidence="6 8" id="KW-0378">Hydrolase</keyword>